<keyword evidence="1" id="KW-0862">Zinc</keyword>
<comment type="caution">
    <text evidence="4">The sequence shown here is derived from an EMBL/GenBank/DDBJ whole genome shotgun (WGS) entry which is preliminary data.</text>
</comment>
<feature type="compositionally biased region" description="Low complexity" evidence="2">
    <location>
        <begin position="148"/>
        <end position="157"/>
    </location>
</feature>
<evidence type="ECO:0000313" key="4">
    <source>
        <dbReference type="EMBL" id="KAL1495268.1"/>
    </source>
</evidence>
<dbReference type="EMBL" id="JBGBPQ010000033">
    <property type="protein sequence ID" value="KAL1495268.1"/>
    <property type="molecule type" value="Genomic_DNA"/>
</dbReference>
<evidence type="ECO:0000259" key="3">
    <source>
        <dbReference type="PROSITE" id="PS50103"/>
    </source>
</evidence>
<gene>
    <name evidence="4" type="ORF">AB1Y20_017128</name>
</gene>
<dbReference type="InterPro" id="IPR000571">
    <property type="entry name" value="Znf_CCCH"/>
</dbReference>
<evidence type="ECO:0000256" key="2">
    <source>
        <dbReference type="SAM" id="MobiDB-lite"/>
    </source>
</evidence>
<feature type="compositionally biased region" description="Basic and acidic residues" evidence="2">
    <location>
        <begin position="576"/>
        <end position="587"/>
    </location>
</feature>
<feature type="domain" description="C3H1-type" evidence="3">
    <location>
        <begin position="623"/>
        <end position="650"/>
    </location>
</feature>
<protein>
    <recommendedName>
        <fullName evidence="3">C3H1-type domain-containing protein</fullName>
    </recommendedName>
</protein>
<keyword evidence="1" id="KW-0863">Zinc-finger</keyword>
<dbReference type="Proteomes" id="UP001515480">
    <property type="component" value="Unassembled WGS sequence"/>
</dbReference>
<proteinExistence type="predicted"/>
<dbReference type="GO" id="GO:0008270">
    <property type="term" value="F:zinc ion binding"/>
    <property type="evidence" value="ECO:0007669"/>
    <property type="project" value="UniProtKB-KW"/>
</dbReference>
<feature type="compositionally biased region" description="Gly residues" evidence="2">
    <location>
        <begin position="613"/>
        <end position="623"/>
    </location>
</feature>
<feature type="region of interest" description="Disordered" evidence="2">
    <location>
        <begin position="536"/>
        <end position="624"/>
    </location>
</feature>
<keyword evidence="5" id="KW-1185">Reference proteome</keyword>
<keyword evidence="1" id="KW-0479">Metal-binding</keyword>
<reference evidence="4 5" key="1">
    <citation type="journal article" date="2024" name="Science">
        <title>Giant polyketide synthase enzymes in the biosynthesis of giant marine polyether toxins.</title>
        <authorList>
            <person name="Fallon T.R."/>
            <person name="Shende V.V."/>
            <person name="Wierzbicki I.H."/>
            <person name="Pendleton A.L."/>
            <person name="Watervoot N.F."/>
            <person name="Auber R.P."/>
            <person name="Gonzalez D.J."/>
            <person name="Wisecaver J.H."/>
            <person name="Moore B.S."/>
        </authorList>
    </citation>
    <scope>NUCLEOTIDE SEQUENCE [LARGE SCALE GENOMIC DNA]</scope>
    <source>
        <strain evidence="4 5">12B1</strain>
    </source>
</reference>
<sequence length="669" mass="71099">MAERSVSGAPGGAGVEGSAAPPLRLVCASVRSPCLGHSLSADPPGSSSEGACAGGCAWDRQGDANELNAGSSSCGPCARSPTLTPRMRAVYERTSVRPHPSVCNVNDAVVMPPNILGRKTEAIRRIALRESVAHDRASRLACPPPAPAMARPTRPSPVGLMTRTGGAIAGPPMDADLREAVEATGDPHLITAFRSMGFTSLLHLLTAQASFMAEVTIADDDLDALCLDIRRERTASTPALELCGGYPGFPRDANAFRLLRLLVYIARLKLSALQSAGTASATTPAAPPPVDDAQKPLPPHEIEDLWDAGKRVTMGYANVLPKYRLSDGIVSRMVRNNKAGKLWLPAIDRSFLYKEASSNVVITTLLKCSGDVSPAGTAAAPLSDVSIQMVQGGQLAERFDPVRLVADYIALLSHRSVAIIACYCTPKAIAAYKASSAYWHLQQHSQCVAGSEMILSPAFVGTLERKLREATRLGMSTADVLAMDQRVIAAIHERMNNVAVDGNLAVEYVCDQRESLFRSNGGSAVSLDQLDSSFQSSGRSNYAASSVAPSDSVSRAHSAKSQQEVERLKKLASKFQSERDHARQDLKKQRRGGSPPSSRGNGGGRDQQTVYGGQSGHSGGGDSRGSQICRHYNMTSGCFRSSCSFRHVCDKPTGRDRVCGDARHNACTH</sequence>
<name>A0AB34IBH3_PRYPA</name>
<dbReference type="AlphaFoldDB" id="A0AB34IBH3"/>
<feature type="zinc finger region" description="C3H1-type" evidence="1">
    <location>
        <begin position="623"/>
        <end position="650"/>
    </location>
</feature>
<evidence type="ECO:0000256" key="1">
    <source>
        <dbReference type="PROSITE-ProRule" id="PRU00723"/>
    </source>
</evidence>
<accession>A0AB34IBH3</accession>
<evidence type="ECO:0000313" key="5">
    <source>
        <dbReference type="Proteomes" id="UP001515480"/>
    </source>
</evidence>
<dbReference type="PROSITE" id="PS50103">
    <property type="entry name" value="ZF_C3H1"/>
    <property type="match status" value="1"/>
</dbReference>
<feature type="region of interest" description="Disordered" evidence="2">
    <location>
        <begin position="137"/>
        <end position="157"/>
    </location>
</feature>
<organism evidence="4 5">
    <name type="scientific">Prymnesium parvum</name>
    <name type="common">Toxic golden alga</name>
    <dbReference type="NCBI Taxonomy" id="97485"/>
    <lineage>
        <taxon>Eukaryota</taxon>
        <taxon>Haptista</taxon>
        <taxon>Haptophyta</taxon>
        <taxon>Prymnesiophyceae</taxon>
        <taxon>Prymnesiales</taxon>
        <taxon>Prymnesiaceae</taxon>
        <taxon>Prymnesium</taxon>
    </lineage>
</organism>
<feature type="compositionally biased region" description="Low complexity" evidence="2">
    <location>
        <begin position="536"/>
        <end position="556"/>
    </location>
</feature>